<dbReference type="EMBL" id="KZ819189">
    <property type="protein sequence ID" value="PWZ01816.1"/>
    <property type="molecule type" value="Genomic_DNA"/>
</dbReference>
<evidence type="ECO:0000313" key="5">
    <source>
        <dbReference type="EMBL" id="PWZ01816.1"/>
    </source>
</evidence>
<reference evidence="5 6" key="1">
    <citation type="journal article" date="2018" name="Mol. Biol. Evol.">
        <title>Broad Genomic Sampling Reveals a Smut Pathogenic Ancestry of the Fungal Clade Ustilaginomycotina.</title>
        <authorList>
            <person name="Kijpornyongpan T."/>
            <person name="Mondo S.J."/>
            <person name="Barry K."/>
            <person name="Sandor L."/>
            <person name="Lee J."/>
            <person name="Lipzen A."/>
            <person name="Pangilinan J."/>
            <person name="LaButti K."/>
            <person name="Hainaut M."/>
            <person name="Henrissat B."/>
            <person name="Grigoriev I.V."/>
            <person name="Spatafora J.W."/>
            <person name="Aime M.C."/>
        </authorList>
    </citation>
    <scope>NUCLEOTIDE SEQUENCE [LARGE SCALE GENOMIC DNA]</scope>
    <source>
        <strain evidence="5 6">MCA 3645</strain>
    </source>
</reference>
<dbReference type="GO" id="GO:0016628">
    <property type="term" value="F:oxidoreductase activity, acting on the CH-CH group of donors, NAD or NADP as acceptor"/>
    <property type="evidence" value="ECO:0007669"/>
    <property type="project" value="InterPro"/>
</dbReference>
<feature type="compositionally biased region" description="Low complexity" evidence="2">
    <location>
        <begin position="80"/>
        <end position="93"/>
    </location>
</feature>
<dbReference type="PANTHER" id="PTHR43491:SF2">
    <property type="entry name" value="UDP-N-ACETYL-D-MANNOSAMINE DEHYDROGENASE"/>
    <property type="match status" value="1"/>
</dbReference>
<dbReference type="Gene3D" id="3.40.50.720">
    <property type="entry name" value="NAD(P)-binding Rossmann-like Domain"/>
    <property type="match status" value="2"/>
</dbReference>
<feature type="region of interest" description="Disordered" evidence="2">
    <location>
        <begin position="79"/>
        <end position="100"/>
    </location>
</feature>
<feature type="compositionally biased region" description="Polar residues" evidence="2">
    <location>
        <begin position="50"/>
        <end position="68"/>
    </location>
</feature>
<evidence type="ECO:0000259" key="4">
    <source>
        <dbReference type="Pfam" id="PF03721"/>
    </source>
</evidence>
<dbReference type="InterPro" id="IPR014026">
    <property type="entry name" value="UDP-Glc/GDP-Man_DH_dimer"/>
</dbReference>
<dbReference type="InParanoid" id="A0A317XTZ5"/>
<dbReference type="Proteomes" id="UP000246740">
    <property type="component" value="Unassembled WGS sequence"/>
</dbReference>
<dbReference type="PANTHER" id="PTHR43491">
    <property type="entry name" value="UDP-N-ACETYL-D-MANNOSAMINE DEHYDROGENASE"/>
    <property type="match status" value="1"/>
</dbReference>
<comment type="similarity">
    <text evidence="1">Belongs to the UDP-glucose/GDP-mannose dehydrogenase family.</text>
</comment>
<dbReference type="GO" id="GO:0000271">
    <property type="term" value="P:polysaccharide biosynthetic process"/>
    <property type="evidence" value="ECO:0007669"/>
    <property type="project" value="InterPro"/>
</dbReference>
<dbReference type="Pfam" id="PF03721">
    <property type="entry name" value="UDPG_MGDP_dh_N"/>
    <property type="match status" value="1"/>
</dbReference>
<dbReference type="OrthoDB" id="5059218at2759"/>
<dbReference type="NCBIfam" id="TIGR03026">
    <property type="entry name" value="NDP-sugDHase"/>
    <property type="match status" value="1"/>
</dbReference>
<dbReference type="InterPro" id="IPR028359">
    <property type="entry name" value="UDP_ManNAc/GlcNAc_DH"/>
</dbReference>
<dbReference type="PIRSF" id="PIRSF000124">
    <property type="entry name" value="UDPglc_GDPman_dh"/>
    <property type="match status" value="1"/>
</dbReference>
<evidence type="ECO:0000256" key="1">
    <source>
        <dbReference type="ARBA" id="ARBA00006601"/>
    </source>
</evidence>
<dbReference type="GO" id="GO:0051287">
    <property type="term" value="F:NAD binding"/>
    <property type="evidence" value="ECO:0007669"/>
    <property type="project" value="InterPro"/>
</dbReference>
<dbReference type="AlphaFoldDB" id="A0A317XTZ5"/>
<dbReference type="GO" id="GO:0016616">
    <property type="term" value="F:oxidoreductase activity, acting on the CH-OH group of donors, NAD or NADP as acceptor"/>
    <property type="evidence" value="ECO:0007669"/>
    <property type="project" value="InterPro"/>
</dbReference>
<evidence type="ECO:0000313" key="6">
    <source>
        <dbReference type="Proteomes" id="UP000246740"/>
    </source>
</evidence>
<feature type="domain" description="UDP-glucose/GDP-mannose dehydrogenase dimerisation" evidence="3">
    <location>
        <begin position="339"/>
        <end position="411"/>
    </location>
</feature>
<dbReference type="InterPro" id="IPR008927">
    <property type="entry name" value="6-PGluconate_DH-like_C_sf"/>
</dbReference>
<dbReference type="InterPro" id="IPR017476">
    <property type="entry name" value="UDP-Glc/GDP-Man"/>
</dbReference>
<evidence type="ECO:0000256" key="2">
    <source>
        <dbReference type="SAM" id="MobiDB-lite"/>
    </source>
</evidence>
<sequence length="554" mass="60222">MSISQRMNLLDVLHTGTLGNKIESLLQRKDTTAPQTVIKEAANMDKIDLSNPSSLKTADNDMGLSSLQAPMPSLLHRDSLASTTSTSSSGLSSPMSEDTDEEDLSCFDFIDMERHPSLSASSDSLSPSPSPREKCVFSASEKLFSTGEQTKKLPAGTHGTVLLVGVGFVGAHLMERFSSAYEVVAFDVSSKRCEQLRSLHGENRNVTFISDVEADARTSSFDLCLVSVPTLLTPDLSSVDQTHIRAAFDMVYRLARPGSTVVVESSVTVGMTRALFSPLRAKGVFVGFSPERVDPGRTFPAFEDIPKVVSGLDNESLERIVELYSRVFTTVVPVSKPEVAEFTKLYENCQRLINIAYVNEIADACQSHGVDVHEVVMASSTKPFGFTPYTPSLGAGGHCIPVNPFYLLANCDLPLLKSAALANQQRPVAKAQEVKQIAKEAFATRTFASAEERANAKVSVAILGMGFKRGEASLAYAPTVTLADSMQELGLSVHYIDDYVKTDRWGQIEKNVLMETPAALDEMVDVVVVAQKPLAEETRALQRLTRAQVVYFSK</sequence>
<dbReference type="InterPro" id="IPR036291">
    <property type="entry name" value="NAD(P)-bd_dom_sf"/>
</dbReference>
<organism evidence="5 6">
    <name type="scientific">Testicularia cyperi</name>
    <dbReference type="NCBI Taxonomy" id="1882483"/>
    <lineage>
        <taxon>Eukaryota</taxon>
        <taxon>Fungi</taxon>
        <taxon>Dikarya</taxon>
        <taxon>Basidiomycota</taxon>
        <taxon>Ustilaginomycotina</taxon>
        <taxon>Ustilaginomycetes</taxon>
        <taxon>Ustilaginales</taxon>
        <taxon>Anthracoideaceae</taxon>
        <taxon>Testicularia</taxon>
    </lineage>
</organism>
<dbReference type="Pfam" id="PF00984">
    <property type="entry name" value="UDPG_MGDP_dh"/>
    <property type="match status" value="1"/>
</dbReference>
<feature type="domain" description="UDP-glucose/GDP-mannose dehydrogenase N-terminal" evidence="4">
    <location>
        <begin position="161"/>
        <end position="320"/>
    </location>
</feature>
<dbReference type="SUPFAM" id="SSF48179">
    <property type="entry name" value="6-phosphogluconate dehydrogenase C-terminal domain-like"/>
    <property type="match status" value="1"/>
</dbReference>
<gene>
    <name evidence="5" type="ORF">BCV70DRAFT_198100</name>
</gene>
<accession>A0A317XTZ5</accession>
<keyword evidence="6" id="KW-1185">Reference proteome</keyword>
<protein>
    <submittedName>
        <fullName evidence="5">Nucleotide sugar dehydrogenase</fullName>
    </submittedName>
</protein>
<dbReference type="InterPro" id="IPR001732">
    <property type="entry name" value="UDP-Glc/GDP-Man_DH_N"/>
</dbReference>
<dbReference type="STRING" id="1882483.A0A317XTZ5"/>
<dbReference type="SUPFAM" id="SSF52413">
    <property type="entry name" value="UDP-glucose/GDP-mannose dehydrogenase C-terminal domain"/>
    <property type="match status" value="1"/>
</dbReference>
<dbReference type="PIRSF" id="PIRSF500136">
    <property type="entry name" value="UDP_ManNAc_DH"/>
    <property type="match status" value="1"/>
</dbReference>
<feature type="region of interest" description="Disordered" evidence="2">
    <location>
        <begin position="49"/>
        <end position="68"/>
    </location>
</feature>
<dbReference type="SUPFAM" id="SSF51735">
    <property type="entry name" value="NAD(P)-binding Rossmann-fold domains"/>
    <property type="match status" value="1"/>
</dbReference>
<proteinExistence type="inferred from homology"/>
<name>A0A317XTZ5_9BASI</name>
<evidence type="ECO:0000259" key="3">
    <source>
        <dbReference type="Pfam" id="PF00984"/>
    </source>
</evidence>
<dbReference type="InterPro" id="IPR036220">
    <property type="entry name" value="UDP-Glc/GDP-Man_DH_C_sf"/>
</dbReference>